<sequence>MLSRSNARKERDDERGGMFSSFSPHSLAGTLKPQTGEDDSLPPPCMGSTHDVHGLDLLWVSAIQSPPWTIRRKAMAKFAYTFRKTRGSLCPCSCGSGIEVLCARLLEFLSPWRGRCCSVVLSSFLLEISLLSTPKCSWIRIR</sequence>
<feature type="region of interest" description="Disordered" evidence="1">
    <location>
        <begin position="1"/>
        <end position="27"/>
    </location>
</feature>
<evidence type="ECO:0000313" key="3">
    <source>
        <dbReference type="Proteomes" id="UP000287651"/>
    </source>
</evidence>
<comment type="caution">
    <text evidence="2">The sequence shown here is derived from an EMBL/GenBank/DDBJ whole genome shotgun (WGS) entry which is preliminary data.</text>
</comment>
<evidence type="ECO:0000256" key="1">
    <source>
        <dbReference type="SAM" id="MobiDB-lite"/>
    </source>
</evidence>
<dbReference type="EMBL" id="AMZH03021712">
    <property type="protein sequence ID" value="RRT37939.1"/>
    <property type="molecule type" value="Genomic_DNA"/>
</dbReference>
<organism evidence="2 3">
    <name type="scientific">Ensete ventricosum</name>
    <name type="common">Abyssinian banana</name>
    <name type="synonym">Musa ensete</name>
    <dbReference type="NCBI Taxonomy" id="4639"/>
    <lineage>
        <taxon>Eukaryota</taxon>
        <taxon>Viridiplantae</taxon>
        <taxon>Streptophyta</taxon>
        <taxon>Embryophyta</taxon>
        <taxon>Tracheophyta</taxon>
        <taxon>Spermatophyta</taxon>
        <taxon>Magnoliopsida</taxon>
        <taxon>Liliopsida</taxon>
        <taxon>Zingiberales</taxon>
        <taxon>Musaceae</taxon>
        <taxon>Ensete</taxon>
    </lineage>
</organism>
<gene>
    <name evidence="2" type="ORF">B296_00022621</name>
</gene>
<dbReference type="AlphaFoldDB" id="A0A426XEN6"/>
<reference evidence="2 3" key="1">
    <citation type="journal article" date="2014" name="Agronomy (Basel)">
        <title>A Draft Genome Sequence for Ensete ventricosum, the Drought-Tolerant Tree Against Hunger.</title>
        <authorList>
            <person name="Harrison J."/>
            <person name="Moore K.A."/>
            <person name="Paszkiewicz K."/>
            <person name="Jones T."/>
            <person name="Grant M."/>
            <person name="Ambacheew D."/>
            <person name="Muzemil S."/>
            <person name="Studholme D.J."/>
        </authorList>
    </citation>
    <scope>NUCLEOTIDE SEQUENCE [LARGE SCALE GENOMIC DNA]</scope>
</reference>
<dbReference type="Proteomes" id="UP000287651">
    <property type="component" value="Unassembled WGS sequence"/>
</dbReference>
<feature type="compositionally biased region" description="Basic and acidic residues" evidence="1">
    <location>
        <begin position="7"/>
        <end position="16"/>
    </location>
</feature>
<protein>
    <submittedName>
        <fullName evidence="2">Uncharacterized protein</fullName>
    </submittedName>
</protein>
<proteinExistence type="predicted"/>
<name>A0A426XEN6_ENSVE</name>
<evidence type="ECO:0000313" key="2">
    <source>
        <dbReference type="EMBL" id="RRT37939.1"/>
    </source>
</evidence>
<accession>A0A426XEN6</accession>